<organism evidence="1 2">
    <name type="scientific">Pelotomaculum schinkii</name>
    <dbReference type="NCBI Taxonomy" id="78350"/>
    <lineage>
        <taxon>Bacteria</taxon>
        <taxon>Bacillati</taxon>
        <taxon>Bacillota</taxon>
        <taxon>Clostridia</taxon>
        <taxon>Eubacteriales</taxon>
        <taxon>Desulfotomaculaceae</taxon>
        <taxon>Pelotomaculum</taxon>
    </lineage>
</organism>
<dbReference type="AlphaFoldDB" id="A0A4Y7REQ1"/>
<dbReference type="NCBIfam" id="TIGR01319">
    <property type="entry name" value="glmL_fam"/>
    <property type="match status" value="1"/>
</dbReference>
<proteinExistence type="predicted"/>
<dbReference type="RefSeq" id="WP_190239205.1">
    <property type="nucleotide sequence ID" value="NZ_QFGA01000001.1"/>
</dbReference>
<dbReference type="EMBL" id="QFGA01000001">
    <property type="protein sequence ID" value="TEB07263.1"/>
    <property type="molecule type" value="Genomic_DNA"/>
</dbReference>
<gene>
    <name evidence="1" type="ORF">Psch_00810</name>
</gene>
<evidence type="ECO:0008006" key="3">
    <source>
        <dbReference type="Google" id="ProtNLM"/>
    </source>
</evidence>
<dbReference type="InterPro" id="IPR006230">
    <property type="entry name" value="MutL"/>
</dbReference>
<name>A0A4Y7REQ1_9FIRM</name>
<keyword evidence="2" id="KW-1185">Reference proteome</keyword>
<protein>
    <recommendedName>
        <fullName evidence="3">MutL protein</fullName>
    </recommendedName>
</protein>
<dbReference type="Pfam" id="PF13941">
    <property type="entry name" value="MutL"/>
    <property type="match status" value="1"/>
</dbReference>
<evidence type="ECO:0000313" key="2">
    <source>
        <dbReference type="Proteomes" id="UP000298324"/>
    </source>
</evidence>
<comment type="caution">
    <text evidence="1">The sequence shown here is derived from an EMBL/GenBank/DDBJ whole genome shotgun (WGS) entry which is preliminary data.</text>
</comment>
<dbReference type="Proteomes" id="UP000298324">
    <property type="component" value="Unassembled WGS sequence"/>
</dbReference>
<reference evidence="1 2" key="1">
    <citation type="journal article" date="2018" name="Environ. Microbiol.">
        <title>Novel energy conservation strategies and behaviour of Pelotomaculum schinkii driving syntrophic propionate catabolism.</title>
        <authorList>
            <person name="Hidalgo-Ahumada C.A.P."/>
            <person name="Nobu M.K."/>
            <person name="Narihiro T."/>
            <person name="Tamaki H."/>
            <person name="Liu W.T."/>
            <person name="Kamagata Y."/>
            <person name="Stams A.J.M."/>
            <person name="Imachi H."/>
            <person name="Sousa D.Z."/>
        </authorList>
    </citation>
    <scope>NUCLEOTIDE SEQUENCE [LARGE SCALE GENOMIC DNA]</scope>
    <source>
        <strain evidence="1 2">HH</strain>
    </source>
</reference>
<accession>A0A4Y7REQ1</accession>
<evidence type="ECO:0000313" key="1">
    <source>
        <dbReference type="EMBL" id="TEB07263.1"/>
    </source>
</evidence>
<dbReference type="PIRSF" id="PIRSF004729">
    <property type="entry name" value="MutL"/>
    <property type="match status" value="1"/>
</dbReference>
<sequence>MAQVDLLVYDVGSTYTKVSAFIRKGKALVFAGRSQAPTTIENIETGLLNARQNLTQQMGCTDISSVKTLAASSAAGGLRMAALGYMPRVTAKAAKEVAMSAGARVLEVISHETPLDFRIQVLKEIRPDIILLAGGTDGGDAESLLENTGVIVKSRTRGVVIIAGNIEAQPQVEKDLQAAGIGTVRVPNVMPTIHELKVKPAREAIHREFIKQITHAKGLGELLEIVSDARVMPTPGAVLLGTELLAVGAPEQEGLGSVLVIDIGGATTDVHSVLPDLADLTIEEKGLVVLNEKQVSYRTVEGNLGLRVSATGIIETAGVGRVLAKVGLQGEELAREIQAYANYLEKEPEHISVTEKEKLFDEAMAITAIEIAVKRHAGYLSQSFDPVLGIVPGTPIGRDLRKVKSVIGVGGIFTHSPPEKVYEILNKAFADPGISLLPEEPIFFIDKNYLLYAVGVLAQECPADALSLVLNNLQIKI</sequence>